<gene>
    <name evidence="2" type="ORF">UFOPK2214_01301</name>
</gene>
<evidence type="ECO:0000256" key="1">
    <source>
        <dbReference type="SAM" id="Phobius"/>
    </source>
</evidence>
<dbReference type="EMBL" id="CAEZWJ010000056">
    <property type="protein sequence ID" value="CAB4661971.1"/>
    <property type="molecule type" value="Genomic_DNA"/>
</dbReference>
<keyword evidence="1" id="KW-1133">Transmembrane helix</keyword>
<organism evidence="2">
    <name type="scientific">freshwater metagenome</name>
    <dbReference type="NCBI Taxonomy" id="449393"/>
    <lineage>
        <taxon>unclassified sequences</taxon>
        <taxon>metagenomes</taxon>
        <taxon>ecological metagenomes</taxon>
    </lineage>
</organism>
<dbReference type="AlphaFoldDB" id="A0A6J6LJX4"/>
<reference evidence="2" key="1">
    <citation type="submission" date="2020-05" db="EMBL/GenBank/DDBJ databases">
        <authorList>
            <person name="Chiriac C."/>
            <person name="Salcher M."/>
            <person name="Ghai R."/>
            <person name="Kavagutti S V."/>
        </authorList>
    </citation>
    <scope>NUCLEOTIDE SEQUENCE</scope>
</reference>
<feature type="transmembrane region" description="Helical" evidence="1">
    <location>
        <begin position="28"/>
        <end position="56"/>
    </location>
</feature>
<evidence type="ECO:0000313" key="2">
    <source>
        <dbReference type="EMBL" id="CAB4661971.1"/>
    </source>
</evidence>
<protein>
    <submittedName>
        <fullName evidence="2">Unannotated protein</fullName>
    </submittedName>
</protein>
<proteinExistence type="predicted"/>
<accession>A0A6J6LJX4</accession>
<keyword evidence="1" id="KW-0472">Membrane</keyword>
<keyword evidence="1" id="KW-0812">Transmembrane</keyword>
<sequence>MELYVITTWGEYMNYPQSTPPSKQAQGLAIAGLVCGIIAFLIVPPLFGILGIVFGGVSWSKGNKLGRIATIVSIAGLIIGMIIGAAIGASNS</sequence>
<feature type="transmembrane region" description="Helical" evidence="1">
    <location>
        <begin position="68"/>
        <end position="89"/>
    </location>
</feature>
<name>A0A6J6LJX4_9ZZZZ</name>